<dbReference type="PANTHER" id="PTHR46241:SF1">
    <property type="entry name" value="OUTER DYNEIN ARM-DOCKING COMPLEX SUBUNIT 2"/>
    <property type="match status" value="1"/>
</dbReference>
<sequence>MKKFEPDLDPDPVTLGRVRSGSIRLQRTSLARSLSLRGRRREARRNTPANFYSNFYVEEKLSSIDYFLASEFFRVVVSLSEEKEEKLQFQSLLETPIRLESWCLFDQKKPALQLMVFGGMDWAEMIKTDAGIDWGKASHVYMNIVSCESVDLQIKATLQLARLAKHAPETILASIVPFLVDLLSSTPRMQEAAAYALHCVACQHDGRLCPMIGQLGAIPLLAELLRTSKEGFQKTLLRCLRTLVTFDGPNRVILAVSDGFEITLDLLSRCTDDRRRRYLLEILSALAMVREVRRALEAFSALGFLVEALSCGKMISRSRAAQTIGVLGISRRRKHTLVDLGVIPALIEFFKEGDSSDKLVAANALGIISSHVDFLRLVVRSGAIPLYVELLKGPEPRGKDIAEDAFCLLAVEEENAVMISEQMVRILVGDSAEAIAAALDIIWDLAGYKHSINVVRESGAIPVIVGLLQHMNDDIREKAFGAIAQLSYDAANREAMVEVGAIPILIDNLTSDWEEVREYASECLLNFTEDSVFREEVSEVHAIPSFLFIQERLIRLRASDEHMLRSMSMMEAVQLADEAAQLDDD</sequence>
<name>A0AAQ3KY93_9LILI</name>
<keyword evidence="3" id="KW-1185">Reference proteome</keyword>
<dbReference type="InterPro" id="IPR000225">
    <property type="entry name" value="Armadillo"/>
</dbReference>
<dbReference type="SUPFAM" id="SSF48371">
    <property type="entry name" value="ARM repeat"/>
    <property type="match status" value="1"/>
</dbReference>
<organism evidence="2 3">
    <name type="scientific">Canna indica</name>
    <name type="common">Indian-shot</name>
    <dbReference type="NCBI Taxonomy" id="4628"/>
    <lineage>
        <taxon>Eukaryota</taxon>
        <taxon>Viridiplantae</taxon>
        <taxon>Streptophyta</taxon>
        <taxon>Embryophyta</taxon>
        <taxon>Tracheophyta</taxon>
        <taxon>Spermatophyta</taxon>
        <taxon>Magnoliopsida</taxon>
        <taxon>Liliopsida</taxon>
        <taxon>Zingiberales</taxon>
        <taxon>Cannaceae</taxon>
        <taxon>Canna</taxon>
    </lineage>
</organism>
<gene>
    <name evidence="2" type="ORF">Cni_G25717</name>
</gene>
<dbReference type="PANTHER" id="PTHR46241">
    <property type="entry name" value="ARMADILLO REPEAT-CONTAINING PROTEIN 4 ARMC4"/>
    <property type="match status" value="1"/>
</dbReference>
<evidence type="ECO:0000313" key="3">
    <source>
        <dbReference type="Proteomes" id="UP001327560"/>
    </source>
</evidence>
<feature type="repeat" description="ARM" evidence="1">
    <location>
        <begin position="459"/>
        <end position="501"/>
    </location>
</feature>
<evidence type="ECO:0000256" key="1">
    <source>
        <dbReference type="PROSITE-ProRule" id="PRU00259"/>
    </source>
</evidence>
<dbReference type="Gene3D" id="1.25.10.10">
    <property type="entry name" value="Leucine-rich Repeat Variant"/>
    <property type="match status" value="2"/>
</dbReference>
<evidence type="ECO:0000313" key="2">
    <source>
        <dbReference type="EMBL" id="WOL16929.1"/>
    </source>
</evidence>
<dbReference type="PROSITE" id="PS50176">
    <property type="entry name" value="ARM_REPEAT"/>
    <property type="match status" value="1"/>
</dbReference>
<dbReference type="InterPro" id="IPR011989">
    <property type="entry name" value="ARM-like"/>
</dbReference>
<proteinExistence type="predicted"/>
<dbReference type="SMART" id="SM00185">
    <property type="entry name" value="ARM"/>
    <property type="match status" value="6"/>
</dbReference>
<dbReference type="EMBL" id="CP136897">
    <property type="protein sequence ID" value="WOL16929.1"/>
    <property type="molecule type" value="Genomic_DNA"/>
</dbReference>
<protein>
    <submittedName>
        <fullName evidence="2">Ankyrin and armadillo repeat-containing protein isoform X1</fullName>
    </submittedName>
</protein>
<dbReference type="AlphaFoldDB" id="A0AAQ3KY93"/>
<accession>A0AAQ3KY93</accession>
<dbReference type="InterPro" id="IPR016024">
    <property type="entry name" value="ARM-type_fold"/>
</dbReference>
<dbReference type="Proteomes" id="UP001327560">
    <property type="component" value="Chromosome 8"/>
</dbReference>
<reference evidence="2 3" key="1">
    <citation type="submission" date="2023-10" db="EMBL/GenBank/DDBJ databases">
        <title>Chromosome-scale genome assembly provides insights into flower coloration mechanisms of Canna indica.</title>
        <authorList>
            <person name="Li C."/>
        </authorList>
    </citation>
    <scope>NUCLEOTIDE SEQUENCE [LARGE SCALE GENOMIC DNA]</scope>
    <source>
        <tissue evidence="2">Flower</tissue>
    </source>
</reference>
<dbReference type="Pfam" id="PF00514">
    <property type="entry name" value="Arm"/>
    <property type="match status" value="1"/>
</dbReference>